<dbReference type="InterPro" id="IPR058543">
    <property type="entry name" value="Beta-prop_RSE1/DDB1/CPSF1_2nd"/>
</dbReference>
<evidence type="ECO:0000256" key="1">
    <source>
        <dbReference type="SAM" id="MobiDB-lite"/>
    </source>
</evidence>
<dbReference type="EMBL" id="PDUG01000006">
    <property type="protein sequence ID" value="PIC17550.1"/>
    <property type="molecule type" value="Genomic_DNA"/>
</dbReference>
<dbReference type="SUPFAM" id="SSF50978">
    <property type="entry name" value="WD40 repeat-like"/>
    <property type="match status" value="1"/>
</dbReference>
<dbReference type="AlphaFoldDB" id="A0A2G5SR43"/>
<accession>A0A2G5SR43</accession>
<gene>
    <name evidence="3" type="primary">Cnig_chr_X.g23757</name>
    <name evidence="3" type="ORF">B9Z55_023757</name>
</gene>
<dbReference type="InterPro" id="IPR036322">
    <property type="entry name" value="WD40_repeat_dom_sf"/>
</dbReference>
<evidence type="ECO:0000313" key="4">
    <source>
        <dbReference type="Proteomes" id="UP000230233"/>
    </source>
</evidence>
<comment type="caution">
    <text evidence="3">The sequence shown here is derived from an EMBL/GenBank/DDBJ whole genome shotgun (WGS) entry which is preliminary data.</text>
</comment>
<proteinExistence type="predicted"/>
<evidence type="ECO:0000313" key="3">
    <source>
        <dbReference type="EMBL" id="PIC17550.1"/>
    </source>
</evidence>
<dbReference type="InterPro" id="IPR015943">
    <property type="entry name" value="WD40/YVTN_repeat-like_dom_sf"/>
</dbReference>
<dbReference type="Pfam" id="PF23726">
    <property type="entry name" value="Beta-prop_RSE1_2nd"/>
    <property type="match status" value="1"/>
</dbReference>
<dbReference type="Proteomes" id="UP000230233">
    <property type="component" value="Chromosome X"/>
</dbReference>
<organism evidence="3 4">
    <name type="scientific">Caenorhabditis nigoni</name>
    <dbReference type="NCBI Taxonomy" id="1611254"/>
    <lineage>
        <taxon>Eukaryota</taxon>
        <taxon>Metazoa</taxon>
        <taxon>Ecdysozoa</taxon>
        <taxon>Nematoda</taxon>
        <taxon>Chromadorea</taxon>
        <taxon>Rhabditida</taxon>
        <taxon>Rhabditina</taxon>
        <taxon>Rhabditomorpha</taxon>
        <taxon>Rhabditoidea</taxon>
        <taxon>Rhabditidae</taxon>
        <taxon>Peloderinae</taxon>
        <taxon>Caenorhabditis</taxon>
    </lineage>
</organism>
<sequence>MSASSCDYGDFFKNHPPVLLFTKGQIIEVFDVTIRELKPLIRIEKQADVLSAKFVTNKDTGTTYIVSLDTTGTMDLHSWVDGVVHIEHLYDHSNQSSDNNKYFLHVNKNQIIWADNKGNVQLWSLAKILETSSFSPTHLINVIDAKLTRPFRPTLFFNKNTTTNWLQLDMAPGKNSSVSARGEIGEKFNGCLSDEDDDYTTCIWSDCGVSFHSLTNYNVVTKINDEHNFVMGIIFENGADYTLFLMAKNDGTLATLEHSLETPGKVTIVTKGSPPSCMEKLSNDTIIVGSTTGVLTLYSCEKVNDKPVRLMVLWTFDLSVPRGAYNDLKILSKETMAERGSLKVQSHCRNQSNICAKGIQAFFLKLNSSSQQNSLALLSSTSQTLTYRIRPGRFLEQIDHHEFSKEQTLAAANMFNGELICQITPSHIRMVSFNVSTGLWFLHFNRPIFDSEKEKLDSDASAIIHPNMGIIIFSHKKTIYRTQIVLQNNVAAVLETSKHNMHQEVQYLSWINEYNTSCPTHFLIDLNGEEFWKLPINMSSRSKIVINDENLLSFTSRREKSSIVCSSNQSKNEISKGQESLEHGSKTRCQKHNDSSNELNDILTKPDVKYEKLSKVKQLENRIPEM</sequence>
<name>A0A2G5SR43_9PELO</name>
<feature type="region of interest" description="Disordered" evidence="1">
    <location>
        <begin position="565"/>
        <end position="600"/>
    </location>
</feature>
<protein>
    <recommendedName>
        <fullName evidence="2">RSE1/DDB1/CPSF1 second beta-propeller domain-containing protein</fullName>
    </recommendedName>
</protein>
<feature type="compositionally biased region" description="Basic and acidic residues" evidence="1">
    <location>
        <begin position="573"/>
        <end position="595"/>
    </location>
</feature>
<dbReference type="Gene3D" id="2.130.10.10">
    <property type="entry name" value="YVTN repeat-like/Quinoprotein amine dehydrogenase"/>
    <property type="match status" value="1"/>
</dbReference>
<keyword evidence="4" id="KW-1185">Reference proteome</keyword>
<feature type="domain" description="RSE1/DDB1/CPSF1 second beta-propeller" evidence="2">
    <location>
        <begin position="362"/>
        <end position="501"/>
    </location>
</feature>
<evidence type="ECO:0000259" key="2">
    <source>
        <dbReference type="Pfam" id="PF23726"/>
    </source>
</evidence>
<reference evidence="4" key="1">
    <citation type="submission" date="2017-10" db="EMBL/GenBank/DDBJ databases">
        <title>Rapid genome shrinkage in a self-fertile nematode reveals novel sperm competition proteins.</title>
        <authorList>
            <person name="Yin D."/>
            <person name="Schwarz E.M."/>
            <person name="Thomas C.G."/>
            <person name="Felde R.L."/>
            <person name="Korf I.F."/>
            <person name="Cutter A.D."/>
            <person name="Schartner C.M."/>
            <person name="Ralston E.J."/>
            <person name="Meyer B.J."/>
            <person name="Haag E.S."/>
        </authorList>
    </citation>
    <scope>NUCLEOTIDE SEQUENCE [LARGE SCALE GENOMIC DNA]</scope>
    <source>
        <strain evidence="4">JU1422</strain>
    </source>
</reference>